<feature type="signal peptide" evidence="2">
    <location>
        <begin position="1"/>
        <end position="20"/>
    </location>
</feature>
<dbReference type="KEGG" id="uam:UABAM_00582"/>
<dbReference type="SUPFAM" id="SSF48452">
    <property type="entry name" value="TPR-like"/>
    <property type="match status" value="1"/>
</dbReference>
<dbReference type="Gene3D" id="1.25.40.10">
    <property type="entry name" value="Tetratricopeptide repeat domain"/>
    <property type="match status" value="1"/>
</dbReference>
<reference evidence="3 4" key="1">
    <citation type="submission" date="2019-08" db="EMBL/GenBank/DDBJ databases">
        <title>Complete genome sequence of Candidatus Uab amorphum.</title>
        <authorList>
            <person name="Shiratori T."/>
            <person name="Suzuki S."/>
            <person name="Kakizawa Y."/>
            <person name="Ishida K."/>
        </authorList>
    </citation>
    <scope>NUCLEOTIDE SEQUENCE [LARGE SCALE GENOMIC DNA]</scope>
    <source>
        <strain evidence="3 4">SRT547</strain>
    </source>
</reference>
<gene>
    <name evidence="3" type="ORF">UABAM_00582</name>
</gene>
<keyword evidence="2" id="KW-0732">Signal</keyword>
<dbReference type="Proteomes" id="UP000326354">
    <property type="component" value="Chromosome"/>
</dbReference>
<dbReference type="AlphaFoldDB" id="A0A5S9F2A0"/>
<proteinExistence type="predicted"/>
<dbReference type="EMBL" id="AP019860">
    <property type="protein sequence ID" value="BBM82239.1"/>
    <property type="molecule type" value="Genomic_DNA"/>
</dbReference>
<protein>
    <submittedName>
        <fullName evidence="3">Outer membrane protein assembly factor BamD</fullName>
    </submittedName>
</protein>
<dbReference type="Pfam" id="PF12895">
    <property type="entry name" value="ANAPC3"/>
    <property type="match status" value="1"/>
</dbReference>
<dbReference type="RefSeq" id="WP_151966490.1">
    <property type="nucleotide sequence ID" value="NZ_AP019860.1"/>
</dbReference>
<sequence>MNKILLVATLLFVACGSTQTVTPTNSSSDLTTYEAAKQAINSGDETKAKQLFRQVTKIAAKDNLSNQELFALGDSNFFLQDYDKAQYYFGKYLESNSNDRDAICKMGKTKFELEFYKEAVSYLRKCHQNAPQDAEISYLLARSLQKGNQGVDKEALTLYQTSSEAGYRLAMLELAEIYRYNKYNGRAQKLYEDYLRLGGKLQPQAQQWLDAQKPAPQPQPATQDTVEEPQPPVQQQEILMVCPVCGRLGEKDSQLCTFDGEPLEPLN</sequence>
<evidence type="ECO:0000256" key="2">
    <source>
        <dbReference type="SAM" id="SignalP"/>
    </source>
</evidence>
<dbReference type="PROSITE" id="PS51257">
    <property type="entry name" value="PROKAR_LIPOPROTEIN"/>
    <property type="match status" value="1"/>
</dbReference>
<evidence type="ECO:0000313" key="4">
    <source>
        <dbReference type="Proteomes" id="UP000326354"/>
    </source>
</evidence>
<evidence type="ECO:0000256" key="1">
    <source>
        <dbReference type="SAM" id="MobiDB-lite"/>
    </source>
</evidence>
<evidence type="ECO:0000313" key="3">
    <source>
        <dbReference type="EMBL" id="BBM82239.1"/>
    </source>
</evidence>
<organism evidence="3 4">
    <name type="scientific">Uabimicrobium amorphum</name>
    <dbReference type="NCBI Taxonomy" id="2596890"/>
    <lineage>
        <taxon>Bacteria</taxon>
        <taxon>Pseudomonadati</taxon>
        <taxon>Planctomycetota</taxon>
        <taxon>Candidatus Uabimicrobiia</taxon>
        <taxon>Candidatus Uabimicrobiales</taxon>
        <taxon>Candidatus Uabimicrobiaceae</taxon>
        <taxon>Candidatus Uabimicrobium</taxon>
    </lineage>
</organism>
<dbReference type="InterPro" id="IPR011990">
    <property type="entry name" value="TPR-like_helical_dom_sf"/>
</dbReference>
<keyword evidence="4" id="KW-1185">Reference proteome</keyword>
<name>A0A5S9F2A0_UABAM</name>
<feature type="chain" id="PRO_5025049197" evidence="2">
    <location>
        <begin position="21"/>
        <end position="267"/>
    </location>
</feature>
<feature type="region of interest" description="Disordered" evidence="1">
    <location>
        <begin position="210"/>
        <end position="233"/>
    </location>
</feature>
<accession>A0A5S9F2A0</accession>